<proteinExistence type="predicted"/>
<dbReference type="EMBL" id="BPLR01007527">
    <property type="protein sequence ID" value="GIY17628.1"/>
    <property type="molecule type" value="Genomic_DNA"/>
</dbReference>
<comment type="caution">
    <text evidence="1">The sequence shown here is derived from an EMBL/GenBank/DDBJ whole genome shotgun (WGS) entry which is preliminary data.</text>
</comment>
<dbReference type="Proteomes" id="UP001054945">
    <property type="component" value="Unassembled WGS sequence"/>
</dbReference>
<evidence type="ECO:0000313" key="2">
    <source>
        <dbReference type="Proteomes" id="UP001054945"/>
    </source>
</evidence>
<sequence>MSVSLLRFTFIWPSVQAEEKNFKEHFEAFPNGEGLIILFDKARKNECLFIVPFVIHALILEVKTFICWQHMFRECFVYFPPLKIRMLSNPICRSLPIPGCFVPFLALLEQWIL</sequence>
<reference evidence="1 2" key="1">
    <citation type="submission" date="2021-06" db="EMBL/GenBank/DDBJ databases">
        <title>Caerostris extrusa draft genome.</title>
        <authorList>
            <person name="Kono N."/>
            <person name="Arakawa K."/>
        </authorList>
    </citation>
    <scope>NUCLEOTIDE SEQUENCE [LARGE SCALE GENOMIC DNA]</scope>
</reference>
<accession>A0AAV4RC16</accession>
<name>A0AAV4RC16_CAEEX</name>
<keyword evidence="2" id="KW-1185">Reference proteome</keyword>
<organism evidence="1 2">
    <name type="scientific">Caerostris extrusa</name>
    <name type="common">Bark spider</name>
    <name type="synonym">Caerostris bankana</name>
    <dbReference type="NCBI Taxonomy" id="172846"/>
    <lineage>
        <taxon>Eukaryota</taxon>
        <taxon>Metazoa</taxon>
        <taxon>Ecdysozoa</taxon>
        <taxon>Arthropoda</taxon>
        <taxon>Chelicerata</taxon>
        <taxon>Arachnida</taxon>
        <taxon>Araneae</taxon>
        <taxon>Araneomorphae</taxon>
        <taxon>Entelegynae</taxon>
        <taxon>Araneoidea</taxon>
        <taxon>Araneidae</taxon>
        <taxon>Caerostris</taxon>
    </lineage>
</organism>
<dbReference type="AlphaFoldDB" id="A0AAV4RC16"/>
<gene>
    <name evidence="1" type="ORF">CEXT_256551</name>
</gene>
<protein>
    <submittedName>
        <fullName evidence="1">Uncharacterized protein</fullName>
    </submittedName>
</protein>
<evidence type="ECO:0000313" key="1">
    <source>
        <dbReference type="EMBL" id="GIY17628.1"/>
    </source>
</evidence>